<dbReference type="Gene3D" id="3.90.230.10">
    <property type="entry name" value="Creatinase/methionine aminopeptidase superfamily"/>
    <property type="match status" value="1"/>
</dbReference>
<dbReference type="InterPro" id="IPR029149">
    <property type="entry name" value="Creatin/AminoP/Spt16_N"/>
</dbReference>
<sequence>MSANRRLRVENLQALMAQKDLSALVCRLPENVVYLTDYWPHHGISVAVLPREGKPILFVPEVEQEYTQSEWAEVVPFGWGLLKDKELYENYRLLIDSVVASWNLKGKKVGAELSFEVVAPSYRIAEPVVPSGPWNTLLGEIFAESHLVDATPVLHEVRAIKTGYEIEKLRIANSIAEKAIQSTLKELKPGITETQIGALIEYKIRSEGPGFQGAKLVRAEAEVGAGPVGSTKGTLLVPSTTYRVQERDLVMIELATMVDGYFSDLTYMAVVGEPSPRQKEVHNALLEAQQAAARELYPGNSFEAPDRAAREVLKRAGLDTYFVHITGHGVGMRYHEPIPLLAPGAKGVLQEGMVCSVEPGIYIPGFGGLRIEDNVLVGANGPIFLSTPRQPW</sequence>
<dbReference type="InterPro" id="IPR000994">
    <property type="entry name" value="Pept_M24"/>
</dbReference>
<gene>
    <name evidence="3" type="ORF">SE15_06440</name>
</gene>
<dbReference type="SUPFAM" id="SSF53092">
    <property type="entry name" value="Creatinase/prolidase N-terminal domain"/>
    <property type="match status" value="1"/>
</dbReference>
<evidence type="ECO:0008006" key="5">
    <source>
        <dbReference type="Google" id="ProtNLM"/>
    </source>
</evidence>
<organism evidence="3 4">
    <name type="scientific">Thermanaerothrix daxensis</name>
    <dbReference type="NCBI Taxonomy" id="869279"/>
    <lineage>
        <taxon>Bacteria</taxon>
        <taxon>Bacillati</taxon>
        <taxon>Chloroflexota</taxon>
        <taxon>Anaerolineae</taxon>
        <taxon>Anaerolineales</taxon>
        <taxon>Anaerolineaceae</taxon>
        <taxon>Thermanaerothrix</taxon>
    </lineage>
</organism>
<accession>A0A0N8GQU5</accession>
<dbReference type="Proteomes" id="UP000050544">
    <property type="component" value="Unassembled WGS sequence"/>
</dbReference>
<evidence type="ECO:0000313" key="4">
    <source>
        <dbReference type="Proteomes" id="UP000050544"/>
    </source>
</evidence>
<evidence type="ECO:0000259" key="2">
    <source>
        <dbReference type="Pfam" id="PF01321"/>
    </source>
</evidence>
<dbReference type="SUPFAM" id="SSF55920">
    <property type="entry name" value="Creatinase/aminopeptidase"/>
    <property type="match status" value="1"/>
</dbReference>
<reference evidence="3 4" key="1">
    <citation type="submission" date="2015-07" db="EMBL/GenBank/DDBJ databases">
        <title>Whole genome sequence of Thermanaerothrix daxensis DSM 23592.</title>
        <authorList>
            <person name="Hemp J."/>
            <person name="Ward L.M."/>
            <person name="Pace L.A."/>
            <person name="Fischer W.W."/>
        </authorList>
    </citation>
    <scope>NUCLEOTIDE SEQUENCE [LARGE SCALE GENOMIC DNA]</scope>
    <source>
        <strain evidence="3 4">GNS-1</strain>
    </source>
</reference>
<dbReference type="InterPro" id="IPR036005">
    <property type="entry name" value="Creatinase/aminopeptidase-like"/>
</dbReference>
<dbReference type="Pfam" id="PF00557">
    <property type="entry name" value="Peptidase_M24"/>
    <property type="match status" value="1"/>
</dbReference>
<dbReference type="EMBL" id="LGKO01000002">
    <property type="protein sequence ID" value="KPL84674.1"/>
    <property type="molecule type" value="Genomic_DNA"/>
</dbReference>
<dbReference type="PANTHER" id="PTHR46112:SF2">
    <property type="entry name" value="XAA-PRO AMINOPEPTIDASE P-RELATED"/>
    <property type="match status" value="1"/>
</dbReference>
<feature type="domain" description="Peptidase M24" evidence="1">
    <location>
        <begin position="167"/>
        <end position="378"/>
    </location>
</feature>
<proteinExistence type="predicted"/>
<dbReference type="STRING" id="869279.SE15_06440"/>
<name>A0A0N8GQU5_9CHLR</name>
<feature type="domain" description="Creatinase N-terminal" evidence="2">
    <location>
        <begin position="8"/>
        <end position="115"/>
    </location>
</feature>
<dbReference type="InterPro" id="IPR050659">
    <property type="entry name" value="Peptidase_M24B"/>
</dbReference>
<dbReference type="AlphaFoldDB" id="A0A0N8GQU5"/>
<dbReference type="Pfam" id="PF01321">
    <property type="entry name" value="Creatinase_N"/>
    <property type="match status" value="1"/>
</dbReference>
<evidence type="ECO:0000313" key="3">
    <source>
        <dbReference type="EMBL" id="KPL84674.1"/>
    </source>
</evidence>
<keyword evidence="4" id="KW-1185">Reference proteome</keyword>
<comment type="caution">
    <text evidence="3">The sequence shown here is derived from an EMBL/GenBank/DDBJ whole genome shotgun (WGS) entry which is preliminary data.</text>
</comment>
<dbReference type="Gene3D" id="3.40.350.10">
    <property type="entry name" value="Creatinase/prolidase N-terminal domain"/>
    <property type="match status" value="1"/>
</dbReference>
<protein>
    <recommendedName>
        <fullName evidence="5">Peptidase M24</fullName>
    </recommendedName>
</protein>
<dbReference type="PANTHER" id="PTHR46112">
    <property type="entry name" value="AMINOPEPTIDASE"/>
    <property type="match status" value="1"/>
</dbReference>
<dbReference type="InterPro" id="IPR000587">
    <property type="entry name" value="Creatinase_N"/>
</dbReference>
<evidence type="ECO:0000259" key="1">
    <source>
        <dbReference type="Pfam" id="PF00557"/>
    </source>
</evidence>